<evidence type="ECO:0000313" key="2">
    <source>
        <dbReference type="EMBL" id="KAF2963643.1"/>
    </source>
</evidence>
<feature type="region of interest" description="Disordered" evidence="1">
    <location>
        <begin position="38"/>
        <end position="78"/>
    </location>
</feature>
<feature type="compositionally biased region" description="Pro residues" evidence="1">
    <location>
        <begin position="60"/>
        <end position="69"/>
    </location>
</feature>
<comment type="caution">
    <text evidence="2">The sequence shown here is derived from an EMBL/GenBank/DDBJ whole genome shotgun (WGS) entry which is preliminary data.</text>
</comment>
<dbReference type="AlphaFoldDB" id="A0A7C8IKX4"/>
<protein>
    <submittedName>
        <fullName evidence="2">Uncharacterized protein</fullName>
    </submittedName>
</protein>
<gene>
    <name evidence="2" type="ORF">GQX73_g9932</name>
</gene>
<proteinExistence type="predicted"/>
<feature type="region of interest" description="Disordered" evidence="1">
    <location>
        <begin position="343"/>
        <end position="415"/>
    </location>
</feature>
<dbReference type="OrthoDB" id="5236058at2759"/>
<feature type="compositionally biased region" description="Basic and acidic residues" evidence="1">
    <location>
        <begin position="45"/>
        <end position="58"/>
    </location>
</feature>
<sequence>MISKLCHLLRACFCLPSKHSRPSSPIRRASHYNSKLRANLGIPDPVDRPQPHEPHHLTDPPTPTAPGEPPHPHILSSGRFSTENSAVKFSTSNMSRGELRELFNLIHGTLEHLPYAICGLGAIVDHGFRGRKVSGISILCPIESKDNVRAWASTRGYQLHGDSIGITTPNGLIRRVRIKYLEFGFADLQLTRSSFSNAFVLSIVSLLDNVAAGHLENKRRGDERALTIIANDVFFILDIIASRHTKVNTRFLPTFLGEPFFADFTARYVDARPEMARAGIDVSSTLVKHRTALQLREHHELLGQYGMQGDVVPQAKGQFEYMRDLKNSKSVYTLREKEKDITDIPPVPQLPKPSHQHDGKNVRFLDPNMRPSQSKQKVKNTREPQVRTSGVSNLGRNLTVPKQPKKIDRPVTDWI</sequence>
<keyword evidence="3" id="KW-1185">Reference proteome</keyword>
<dbReference type="EMBL" id="WUBL01000191">
    <property type="protein sequence ID" value="KAF2963643.1"/>
    <property type="molecule type" value="Genomic_DNA"/>
</dbReference>
<dbReference type="InParanoid" id="A0A7C8IKX4"/>
<dbReference type="Proteomes" id="UP000481858">
    <property type="component" value="Unassembled WGS sequence"/>
</dbReference>
<evidence type="ECO:0000313" key="3">
    <source>
        <dbReference type="Proteomes" id="UP000481858"/>
    </source>
</evidence>
<accession>A0A7C8IKX4</accession>
<reference evidence="2 3" key="1">
    <citation type="submission" date="2019-12" db="EMBL/GenBank/DDBJ databases">
        <title>Draft genome sequence of the ascomycete Xylaria multiplex DSM 110363.</title>
        <authorList>
            <person name="Buettner E."/>
            <person name="Kellner H."/>
        </authorList>
    </citation>
    <scope>NUCLEOTIDE SEQUENCE [LARGE SCALE GENOMIC DNA]</scope>
    <source>
        <strain evidence="2 3">DSM 110363</strain>
    </source>
</reference>
<name>A0A7C8IKX4_9PEZI</name>
<organism evidence="2 3">
    <name type="scientific">Xylaria multiplex</name>
    <dbReference type="NCBI Taxonomy" id="323545"/>
    <lineage>
        <taxon>Eukaryota</taxon>
        <taxon>Fungi</taxon>
        <taxon>Dikarya</taxon>
        <taxon>Ascomycota</taxon>
        <taxon>Pezizomycotina</taxon>
        <taxon>Sordariomycetes</taxon>
        <taxon>Xylariomycetidae</taxon>
        <taxon>Xylariales</taxon>
        <taxon>Xylariaceae</taxon>
        <taxon>Xylaria</taxon>
    </lineage>
</organism>
<feature type="compositionally biased region" description="Polar residues" evidence="1">
    <location>
        <begin position="386"/>
        <end position="396"/>
    </location>
</feature>
<evidence type="ECO:0000256" key="1">
    <source>
        <dbReference type="SAM" id="MobiDB-lite"/>
    </source>
</evidence>
<feature type="compositionally biased region" description="Basic and acidic residues" evidence="1">
    <location>
        <begin position="405"/>
        <end position="415"/>
    </location>
</feature>